<dbReference type="OrthoDB" id="7872651at2"/>
<evidence type="ECO:0000256" key="1">
    <source>
        <dbReference type="SAM" id="Phobius"/>
    </source>
</evidence>
<gene>
    <name evidence="2" type="ORF">FQV27_11045</name>
</gene>
<keyword evidence="3" id="KW-1185">Reference proteome</keyword>
<dbReference type="AlphaFoldDB" id="A0A5C6S4L5"/>
<evidence type="ECO:0000313" key="2">
    <source>
        <dbReference type="EMBL" id="TXB68523.1"/>
    </source>
</evidence>
<reference evidence="2 3" key="1">
    <citation type="submission" date="2019-08" db="EMBL/GenBank/DDBJ databases">
        <authorList>
            <person name="Ye J."/>
        </authorList>
    </citation>
    <scope>NUCLEOTIDE SEQUENCE [LARGE SCALE GENOMIC DNA]</scope>
    <source>
        <strain evidence="2 3">TK008</strain>
    </source>
</reference>
<feature type="transmembrane region" description="Helical" evidence="1">
    <location>
        <begin position="20"/>
        <end position="45"/>
    </location>
</feature>
<dbReference type="EMBL" id="VOPL01000004">
    <property type="protein sequence ID" value="TXB68523.1"/>
    <property type="molecule type" value="Genomic_DNA"/>
</dbReference>
<dbReference type="RefSeq" id="WP_147098392.1">
    <property type="nucleotide sequence ID" value="NZ_JBHUFH010000012.1"/>
</dbReference>
<dbReference type="InterPro" id="IPR045519">
    <property type="entry name" value="DUF6476"/>
</dbReference>
<keyword evidence="1" id="KW-0472">Membrane</keyword>
<accession>A0A5C6S4L5</accession>
<dbReference type="Proteomes" id="UP000321562">
    <property type="component" value="Unassembled WGS sequence"/>
</dbReference>
<dbReference type="Pfam" id="PF20082">
    <property type="entry name" value="DUF6476"/>
    <property type="match status" value="1"/>
</dbReference>
<protein>
    <submittedName>
        <fullName evidence="2">Uncharacterized protein</fullName>
    </submittedName>
</protein>
<keyword evidence="1" id="KW-1133">Transmembrane helix</keyword>
<keyword evidence="1" id="KW-0812">Transmembrane</keyword>
<evidence type="ECO:0000313" key="3">
    <source>
        <dbReference type="Proteomes" id="UP000321562"/>
    </source>
</evidence>
<organism evidence="2 3">
    <name type="scientific">Paracoccus aurantiacus</name>
    <dbReference type="NCBI Taxonomy" id="2599412"/>
    <lineage>
        <taxon>Bacteria</taxon>
        <taxon>Pseudomonadati</taxon>
        <taxon>Pseudomonadota</taxon>
        <taxon>Alphaproteobacteria</taxon>
        <taxon>Rhodobacterales</taxon>
        <taxon>Paracoccaceae</taxon>
        <taxon>Paracoccus</taxon>
    </lineage>
</organism>
<sequence length="104" mass="11376">MKRQIDHVDVQGEPVPHLRFLKLMVGGLAVAMVLGLAAIVAILWIRLNSPVLPELPDTVALPSGSAARAVTFSEERLIVVTDKDELLIYGRDGALEKQIRLDQP</sequence>
<comment type="caution">
    <text evidence="2">The sequence shown here is derived from an EMBL/GenBank/DDBJ whole genome shotgun (WGS) entry which is preliminary data.</text>
</comment>
<proteinExistence type="predicted"/>
<name>A0A5C6S4L5_9RHOB</name>